<comment type="caution">
    <text evidence="2">The sequence shown here is derived from an EMBL/GenBank/DDBJ whole genome shotgun (WGS) entry which is preliminary data.</text>
</comment>
<evidence type="ECO:0000313" key="2">
    <source>
        <dbReference type="EMBL" id="MBF5059718.1"/>
    </source>
</evidence>
<name>A0ABS0B011_9BACT</name>
<organism evidence="2 3">
    <name type="scientific">Candidatus Neptunichlamydia vexilliferae</name>
    <dbReference type="NCBI Taxonomy" id="1651774"/>
    <lineage>
        <taxon>Bacteria</taxon>
        <taxon>Pseudomonadati</taxon>
        <taxon>Chlamydiota</taxon>
        <taxon>Chlamydiia</taxon>
        <taxon>Parachlamydiales</taxon>
        <taxon>Simkaniaceae</taxon>
        <taxon>Candidatus Neptunichlamydia</taxon>
    </lineage>
</organism>
<proteinExistence type="predicted"/>
<gene>
    <name evidence="2" type="ORF">NEPTK9_001234</name>
</gene>
<evidence type="ECO:0000313" key="3">
    <source>
        <dbReference type="Proteomes" id="UP001194714"/>
    </source>
</evidence>
<evidence type="ECO:0000256" key="1">
    <source>
        <dbReference type="SAM" id="MobiDB-lite"/>
    </source>
</evidence>
<accession>A0ABS0B011</accession>
<feature type="region of interest" description="Disordered" evidence="1">
    <location>
        <begin position="72"/>
        <end position="104"/>
    </location>
</feature>
<reference evidence="2 3" key="1">
    <citation type="submission" date="2020-01" db="EMBL/GenBank/DDBJ databases">
        <title>Draft genome sequence of Cand. Neptunochlamydia vexilliferae K9.</title>
        <authorList>
            <person name="Schulz F."/>
            <person name="Koestlbacher S."/>
            <person name="Wascher F."/>
            <person name="Pizzetti I."/>
            <person name="Horn M."/>
        </authorList>
    </citation>
    <scope>NUCLEOTIDE SEQUENCE [LARGE SCALE GENOMIC DNA]</scope>
    <source>
        <strain evidence="2 3">K9</strain>
    </source>
</reference>
<dbReference type="RefSeq" id="WP_194848024.1">
    <property type="nucleotide sequence ID" value="NZ_JAAEJV010000036.1"/>
</dbReference>
<dbReference type="EMBL" id="JAAEJV010000036">
    <property type="protein sequence ID" value="MBF5059718.1"/>
    <property type="molecule type" value="Genomic_DNA"/>
</dbReference>
<protein>
    <submittedName>
        <fullName evidence="2">Uncharacterized protein</fullName>
    </submittedName>
</protein>
<feature type="compositionally biased region" description="Low complexity" evidence="1">
    <location>
        <begin position="76"/>
        <end position="85"/>
    </location>
</feature>
<dbReference type="Proteomes" id="UP001194714">
    <property type="component" value="Unassembled WGS sequence"/>
</dbReference>
<keyword evidence="3" id="KW-1185">Reference proteome</keyword>
<sequence>MKTSFEENVYALVKEVMGFQYRIESIDRMWDILFPDKKNKYHYIRLLKSHGSFYLFLIDGDLCNLEIEQNKSVQAGSSSDFSSYDDGSENPEKFWDPLITSARE</sequence>